<proteinExistence type="inferred from homology"/>
<dbReference type="SUPFAM" id="SSF55248">
    <property type="entry name" value="PCD-like"/>
    <property type="match status" value="1"/>
</dbReference>
<evidence type="ECO:0000256" key="4">
    <source>
        <dbReference type="HAMAP-Rule" id="MF_00434"/>
    </source>
</evidence>
<dbReference type="GO" id="GO:0006729">
    <property type="term" value="P:tetrahydrobiopterin biosynthetic process"/>
    <property type="evidence" value="ECO:0007669"/>
    <property type="project" value="InterPro"/>
</dbReference>
<dbReference type="InterPro" id="IPR036428">
    <property type="entry name" value="PCD_sf"/>
</dbReference>
<dbReference type="AlphaFoldDB" id="A0A1D8GMP0"/>
<evidence type="ECO:0000256" key="2">
    <source>
        <dbReference type="ARBA" id="ARBA00006472"/>
    </source>
</evidence>
<dbReference type="STRING" id="1424294.Gferi_23205"/>
<gene>
    <name evidence="5" type="ORF">Gferi_23205</name>
</gene>
<evidence type="ECO:0000313" key="5">
    <source>
        <dbReference type="EMBL" id="AOT72193.1"/>
    </source>
</evidence>
<dbReference type="OrthoDB" id="9800108at2"/>
<dbReference type="RefSeq" id="WP_069980508.1">
    <property type="nucleotide sequence ID" value="NZ_CP017269.1"/>
</dbReference>
<dbReference type="InterPro" id="IPR001533">
    <property type="entry name" value="Pterin_deHydtase"/>
</dbReference>
<name>A0A1D8GMP0_9FIRM</name>
<dbReference type="EMBL" id="CP017269">
    <property type="protein sequence ID" value="AOT72193.1"/>
    <property type="molecule type" value="Genomic_DNA"/>
</dbReference>
<dbReference type="Gene3D" id="3.30.1360.20">
    <property type="entry name" value="Transcriptional coactivator/pterin dehydratase"/>
    <property type="match status" value="1"/>
</dbReference>
<dbReference type="CDD" id="cd00913">
    <property type="entry name" value="PCD_DCoH_subfamily_a"/>
    <property type="match status" value="1"/>
</dbReference>
<comment type="catalytic activity">
    <reaction evidence="1 4">
        <text>(4aS,6R)-4a-hydroxy-L-erythro-5,6,7,8-tetrahydrobiopterin = (6R)-L-erythro-6,7-dihydrobiopterin + H2O</text>
        <dbReference type="Rhea" id="RHEA:11920"/>
        <dbReference type="ChEBI" id="CHEBI:15377"/>
        <dbReference type="ChEBI" id="CHEBI:15642"/>
        <dbReference type="ChEBI" id="CHEBI:43120"/>
        <dbReference type="EC" id="4.2.1.96"/>
    </reaction>
</comment>
<dbReference type="PANTHER" id="PTHR42805:SF1">
    <property type="entry name" value="PTERIN-4-ALPHA-CARBINOLAMINE DEHYDRATASE-RELATED"/>
    <property type="match status" value="1"/>
</dbReference>
<dbReference type="InterPro" id="IPR050376">
    <property type="entry name" value="Pterin-4-alpha-carb_dehyd"/>
</dbReference>
<protein>
    <recommendedName>
        <fullName evidence="4">Putative pterin-4-alpha-carbinolamine dehydratase</fullName>
        <shortName evidence="4">PHS</shortName>
        <ecNumber evidence="4">4.2.1.96</ecNumber>
    </recommendedName>
    <alternativeName>
        <fullName evidence="4">4-alpha-hydroxy-tetrahydropterin dehydratase</fullName>
    </alternativeName>
    <alternativeName>
        <fullName evidence="4">Pterin carbinolamine dehydratase</fullName>
        <shortName evidence="4">PCD</shortName>
    </alternativeName>
</protein>
<sequence length="112" mass="12845">MSELASKQCIPCTIGTPPLNGKELEDFHQQLDPLWKVIDEHHIEREFYFKNFRQALNFTNQIGALAEEEGHHPDIYLSWGKVKLVVYTHKIDGLSESDFVFAAKVDAMNILS</sequence>
<accession>A0A1D8GMP0</accession>
<dbReference type="KEGG" id="gfe:Gferi_23205"/>
<evidence type="ECO:0000313" key="6">
    <source>
        <dbReference type="Proteomes" id="UP000095743"/>
    </source>
</evidence>
<evidence type="ECO:0000256" key="1">
    <source>
        <dbReference type="ARBA" id="ARBA00001554"/>
    </source>
</evidence>
<dbReference type="Pfam" id="PF01329">
    <property type="entry name" value="Pterin_4a"/>
    <property type="match status" value="1"/>
</dbReference>
<comment type="similarity">
    <text evidence="2 4">Belongs to the pterin-4-alpha-carbinolamine dehydratase family.</text>
</comment>
<keyword evidence="3 4" id="KW-0456">Lyase</keyword>
<evidence type="ECO:0000256" key="3">
    <source>
        <dbReference type="ARBA" id="ARBA00023239"/>
    </source>
</evidence>
<dbReference type="HAMAP" id="MF_00434">
    <property type="entry name" value="Pterin_4_alpha"/>
    <property type="match status" value="1"/>
</dbReference>
<dbReference type="PANTHER" id="PTHR42805">
    <property type="entry name" value="PTERIN-4-ALPHA-CARBINOLAMINE DEHYDRATASE-RELATED"/>
    <property type="match status" value="1"/>
</dbReference>
<keyword evidence="6" id="KW-1185">Reference proteome</keyword>
<reference evidence="5 6" key="1">
    <citation type="submission" date="2016-09" db="EMBL/GenBank/DDBJ databases">
        <title>Genomic analysis reveals versatility of anaerobic energy metabolism of Geosporobacter ferrireducens IRF9 of phylum Firmicutes.</title>
        <authorList>
            <person name="Kim S.-J."/>
        </authorList>
    </citation>
    <scope>NUCLEOTIDE SEQUENCE [LARGE SCALE GENOMIC DNA]</scope>
    <source>
        <strain evidence="5 6">IRF9</strain>
    </source>
</reference>
<dbReference type="Proteomes" id="UP000095743">
    <property type="component" value="Chromosome"/>
</dbReference>
<organism evidence="5 6">
    <name type="scientific">Geosporobacter ferrireducens</name>
    <dbReference type="NCBI Taxonomy" id="1424294"/>
    <lineage>
        <taxon>Bacteria</taxon>
        <taxon>Bacillati</taxon>
        <taxon>Bacillota</taxon>
        <taxon>Clostridia</taxon>
        <taxon>Peptostreptococcales</taxon>
        <taxon>Thermotaleaceae</taxon>
        <taxon>Geosporobacter</taxon>
    </lineage>
</organism>
<dbReference type="EC" id="4.2.1.96" evidence="4"/>
<dbReference type="GO" id="GO:0008124">
    <property type="term" value="F:4-alpha-hydroxytetrahydrobiopterin dehydratase activity"/>
    <property type="evidence" value="ECO:0007669"/>
    <property type="project" value="UniProtKB-UniRule"/>
</dbReference>